<keyword evidence="2" id="KW-1185">Reference proteome</keyword>
<sequence>MVVAQEVVLENTELLNQYYDQRALSSLPNGYNAFFQFGDLDWGYDLIETVDGKPSCKDIPLDKTSIANVFYTSKANYTYVNGNIVITASLPAGTFPAGESHQFSCVGIKDTNKNLIGVAVTQPVWIYSDRGISIEIIIKTARSDSAQVAVGA</sequence>
<proteinExistence type="predicted"/>
<dbReference type="Proteomes" id="UP000838748">
    <property type="component" value="Unassembled WGS sequence"/>
</dbReference>
<organism evidence="1 2">
    <name type="scientific">Vibrio marisflavi CECT 7928</name>
    <dbReference type="NCBI Taxonomy" id="634439"/>
    <lineage>
        <taxon>Bacteria</taxon>
        <taxon>Pseudomonadati</taxon>
        <taxon>Pseudomonadota</taxon>
        <taxon>Gammaproteobacteria</taxon>
        <taxon>Vibrionales</taxon>
        <taxon>Vibrionaceae</taxon>
        <taxon>Vibrio</taxon>
    </lineage>
</organism>
<reference evidence="1" key="1">
    <citation type="submission" date="2021-11" db="EMBL/GenBank/DDBJ databases">
        <authorList>
            <person name="Rodrigo-Torres L."/>
            <person name="Arahal R. D."/>
            <person name="Lucena T."/>
        </authorList>
    </citation>
    <scope>NUCLEOTIDE SEQUENCE</scope>
    <source>
        <strain evidence="1">CECT 7928</strain>
    </source>
</reference>
<evidence type="ECO:0000313" key="1">
    <source>
        <dbReference type="EMBL" id="CAH0543064.1"/>
    </source>
</evidence>
<gene>
    <name evidence="1" type="ORF">VMF7928_04384</name>
</gene>
<accession>A0ABN8E9F0</accession>
<name>A0ABN8E9F0_9VIBR</name>
<dbReference type="RefSeq" id="WP_237363909.1">
    <property type="nucleotide sequence ID" value="NZ_CAKLDM010000004.1"/>
</dbReference>
<evidence type="ECO:0000313" key="2">
    <source>
        <dbReference type="Proteomes" id="UP000838748"/>
    </source>
</evidence>
<comment type="caution">
    <text evidence="1">The sequence shown here is derived from an EMBL/GenBank/DDBJ whole genome shotgun (WGS) entry which is preliminary data.</text>
</comment>
<protein>
    <submittedName>
        <fullName evidence="1">Uncharacterized protein</fullName>
    </submittedName>
</protein>
<dbReference type="EMBL" id="CAKLDM010000004">
    <property type="protein sequence ID" value="CAH0543064.1"/>
    <property type="molecule type" value="Genomic_DNA"/>
</dbReference>